<feature type="compositionally biased region" description="Acidic residues" evidence="7">
    <location>
        <begin position="352"/>
        <end position="362"/>
    </location>
</feature>
<dbReference type="Gene3D" id="3.30.200.20">
    <property type="entry name" value="Phosphorylase Kinase, domain 1"/>
    <property type="match status" value="1"/>
</dbReference>
<evidence type="ECO:0000256" key="6">
    <source>
        <dbReference type="PROSITE-ProRule" id="PRU10141"/>
    </source>
</evidence>
<gene>
    <name evidence="9" type="ORF">KIPB_000860</name>
</gene>
<dbReference type="CDD" id="cd00180">
    <property type="entry name" value="PKc"/>
    <property type="match status" value="1"/>
</dbReference>
<dbReference type="EMBL" id="BDIP01000107">
    <property type="protein sequence ID" value="GIQ80114.1"/>
    <property type="molecule type" value="Genomic_DNA"/>
</dbReference>
<name>A0A9K3GDS1_9EUKA</name>
<evidence type="ECO:0000313" key="9">
    <source>
        <dbReference type="EMBL" id="GIQ80114.1"/>
    </source>
</evidence>
<dbReference type="PROSITE" id="PS00107">
    <property type="entry name" value="PROTEIN_KINASE_ATP"/>
    <property type="match status" value="1"/>
</dbReference>
<accession>A0A9K3GDS1</accession>
<dbReference type="SUPFAM" id="SSF56112">
    <property type="entry name" value="Protein kinase-like (PK-like)"/>
    <property type="match status" value="1"/>
</dbReference>
<dbReference type="Pfam" id="PF00069">
    <property type="entry name" value="Pkinase"/>
    <property type="match status" value="2"/>
</dbReference>
<feature type="domain" description="Protein kinase" evidence="8">
    <location>
        <begin position="25"/>
        <end position="486"/>
    </location>
</feature>
<evidence type="ECO:0000256" key="7">
    <source>
        <dbReference type="SAM" id="MobiDB-lite"/>
    </source>
</evidence>
<dbReference type="Proteomes" id="UP000265618">
    <property type="component" value="Unassembled WGS sequence"/>
</dbReference>
<comment type="similarity">
    <text evidence="5">Belongs to the protein kinase superfamily. Ser/Thr protein kinase family. GCN2 subfamily.</text>
</comment>
<evidence type="ECO:0000256" key="1">
    <source>
        <dbReference type="ARBA" id="ARBA00022679"/>
    </source>
</evidence>
<dbReference type="InterPro" id="IPR008271">
    <property type="entry name" value="Ser/Thr_kinase_AS"/>
</dbReference>
<keyword evidence="4 6" id="KW-0067">ATP-binding</keyword>
<feature type="binding site" evidence="6">
    <location>
        <position position="52"/>
    </location>
    <ligand>
        <name>ATP</name>
        <dbReference type="ChEBI" id="CHEBI:30616"/>
    </ligand>
</feature>
<keyword evidence="10" id="KW-1185">Reference proteome</keyword>
<feature type="region of interest" description="Disordered" evidence="7">
    <location>
        <begin position="313"/>
        <end position="368"/>
    </location>
</feature>
<keyword evidence="2 6" id="KW-0547">Nucleotide-binding</keyword>
<feature type="compositionally biased region" description="Low complexity" evidence="7">
    <location>
        <begin position="339"/>
        <end position="351"/>
    </location>
</feature>
<dbReference type="AlphaFoldDB" id="A0A9K3GDS1"/>
<feature type="region of interest" description="Disordered" evidence="7">
    <location>
        <begin position="721"/>
        <end position="759"/>
    </location>
</feature>
<keyword evidence="1" id="KW-0808">Transferase</keyword>
<dbReference type="GO" id="GO:0005737">
    <property type="term" value="C:cytoplasm"/>
    <property type="evidence" value="ECO:0007669"/>
    <property type="project" value="TreeGrafter"/>
</dbReference>
<feature type="compositionally biased region" description="Acidic residues" evidence="7">
    <location>
        <begin position="733"/>
        <end position="748"/>
    </location>
</feature>
<dbReference type="PROSITE" id="PS00108">
    <property type="entry name" value="PROTEIN_KINASE_ST"/>
    <property type="match status" value="1"/>
</dbReference>
<dbReference type="InterPro" id="IPR011009">
    <property type="entry name" value="Kinase-like_dom_sf"/>
</dbReference>
<evidence type="ECO:0000256" key="2">
    <source>
        <dbReference type="ARBA" id="ARBA00022741"/>
    </source>
</evidence>
<dbReference type="OrthoDB" id="4062651at2759"/>
<sequence length="968" mass="107811">MVWGGETGHGLDISGLGQASLIRHFHITEYLGEGSFGIVVKAERDGHPYAIKVVQTRHKDKNRDSAIKKNIERELTALQVRDRIGSPFLVGSVESGSVSDGNRSVSLRAFINSDTQRYGGTVWDRPPSKDSFVPLNPFTGCLVIVMDYLEGDTIQTLIQTHTQKGMAIPHTLSIMEQAIRGLADLHSADIIHRDIKPDNIIVYTNPTNPERQQYYTEVGAEIPTDPCVTRATWVDLGLARKVLTSSMGKRGLPIDKVAIGIRQLMRMTQRSERDCRYVYEMAEGCLEDAALTMVQLSLTTDCDTQIAPDDWVASRRYDDSDSESTTDDDDDSCTDETTDASSYASSDVSSSESDELTQEEQDAPTSVSVRDDMLTLGMGEMQGAPGCETYNAPECLLVDPEKGYGFPSDVWALGLVFSEMLVKDWVLRGARMCDLRAQLQTPEGMRLVSSEHTSIPGLPELVNSMLEYKPRDRPSCEELLLSLDSIKARMAVEHLARLSERVCYWDRQYQHLTGRSECPHIRQLLLPAKPPNPDSLFSGTELEGLGIEDSMDARAAALGEREAAVDSGRLPISEWKEAISRLRDQEEEGLKKYVEDKRGWRRPIREQCIDHLYSLDVMVQHIDRQHILLSGDSCEYIRDLQTKAGRKHSYLPCARHHIATEEAKMAERRRLYYPQRGMPGPDGDWLSRVTRCAEGEKERIRKCHEASEPSEDSFFAMDPLDAVSDDWPVSSDTDTETETETDPSEDESSSDHNSYQNNLEDATPGLVALISGGEKTLTPKVISSSVSVPKDTAPQQHEAAPATTLFRPMRRTPARLYSEELAEQKGISHLSLRGLDRPLRAKGFRDMCAHIRAMVRKEPGVFNHVSSLDLGGNAITTLGLREGGLVELLECFQTVMAVNLQGNNMTMPGMKEMVAQIRMSTRAGRIRVKEYIYMESRDEMLPVTANAVVSEAAALWGSLGNPGLLSMF</sequence>
<dbReference type="Gene3D" id="1.10.510.10">
    <property type="entry name" value="Transferase(Phosphotransferase) domain 1"/>
    <property type="match status" value="2"/>
</dbReference>
<reference evidence="9 10" key="1">
    <citation type="journal article" date="2018" name="PLoS ONE">
        <title>The draft genome of Kipferlia bialata reveals reductive genome evolution in fornicate parasites.</title>
        <authorList>
            <person name="Tanifuji G."/>
            <person name="Takabayashi S."/>
            <person name="Kume K."/>
            <person name="Takagi M."/>
            <person name="Nakayama T."/>
            <person name="Kamikawa R."/>
            <person name="Inagaki Y."/>
            <person name="Hashimoto T."/>
        </authorList>
    </citation>
    <scope>NUCLEOTIDE SEQUENCE [LARGE SCALE GENOMIC DNA]</scope>
    <source>
        <strain evidence="9">NY0173</strain>
    </source>
</reference>
<evidence type="ECO:0000259" key="8">
    <source>
        <dbReference type="PROSITE" id="PS50011"/>
    </source>
</evidence>
<organism evidence="9 10">
    <name type="scientific">Kipferlia bialata</name>
    <dbReference type="NCBI Taxonomy" id="797122"/>
    <lineage>
        <taxon>Eukaryota</taxon>
        <taxon>Metamonada</taxon>
        <taxon>Carpediemonas-like organisms</taxon>
        <taxon>Kipferlia</taxon>
    </lineage>
</organism>
<dbReference type="GO" id="GO:0004672">
    <property type="term" value="F:protein kinase activity"/>
    <property type="evidence" value="ECO:0007669"/>
    <property type="project" value="InterPro"/>
</dbReference>
<dbReference type="PANTHER" id="PTHR11042">
    <property type="entry name" value="EUKARYOTIC TRANSLATION INITIATION FACTOR 2-ALPHA KINASE EIF2-ALPHA KINASE -RELATED"/>
    <property type="match status" value="1"/>
</dbReference>
<dbReference type="GO" id="GO:0005634">
    <property type="term" value="C:nucleus"/>
    <property type="evidence" value="ECO:0007669"/>
    <property type="project" value="TreeGrafter"/>
</dbReference>
<dbReference type="PROSITE" id="PS50011">
    <property type="entry name" value="PROTEIN_KINASE_DOM"/>
    <property type="match status" value="1"/>
</dbReference>
<keyword evidence="3" id="KW-0418">Kinase</keyword>
<evidence type="ECO:0000256" key="4">
    <source>
        <dbReference type="ARBA" id="ARBA00022840"/>
    </source>
</evidence>
<comment type="caution">
    <text evidence="9">The sequence shown here is derived from an EMBL/GenBank/DDBJ whole genome shotgun (WGS) entry which is preliminary data.</text>
</comment>
<evidence type="ECO:0000313" key="10">
    <source>
        <dbReference type="Proteomes" id="UP000265618"/>
    </source>
</evidence>
<dbReference type="GO" id="GO:0005524">
    <property type="term" value="F:ATP binding"/>
    <property type="evidence" value="ECO:0007669"/>
    <property type="project" value="UniProtKB-UniRule"/>
</dbReference>
<evidence type="ECO:0000256" key="5">
    <source>
        <dbReference type="ARBA" id="ARBA00037982"/>
    </source>
</evidence>
<dbReference type="InterPro" id="IPR017441">
    <property type="entry name" value="Protein_kinase_ATP_BS"/>
</dbReference>
<dbReference type="InterPro" id="IPR050339">
    <property type="entry name" value="CC_SR_Kinase"/>
</dbReference>
<feature type="compositionally biased region" description="Acidic residues" evidence="7">
    <location>
        <begin position="320"/>
        <end position="338"/>
    </location>
</feature>
<protein>
    <recommendedName>
        <fullName evidence="8">Protein kinase domain-containing protein</fullName>
    </recommendedName>
</protein>
<proteinExistence type="inferred from homology"/>
<dbReference type="SMART" id="SM00220">
    <property type="entry name" value="S_TKc"/>
    <property type="match status" value="1"/>
</dbReference>
<dbReference type="InterPro" id="IPR000719">
    <property type="entry name" value="Prot_kinase_dom"/>
</dbReference>
<evidence type="ECO:0000256" key="3">
    <source>
        <dbReference type="ARBA" id="ARBA00022777"/>
    </source>
</evidence>